<comment type="caution">
    <text evidence="2">The sequence shown here is derived from an EMBL/GenBank/DDBJ whole genome shotgun (WGS) entry which is preliminary data.</text>
</comment>
<dbReference type="EMBL" id="JAVCWF010000001">
    <property type="protein sequence ID" value="MDQ7937093.1"/>
    <property type="molecule type" value="Genomic_DNA"/>
</dbReference>
<keyword evidence="3" id="KW-1185">Reference proteome</keyword>
<dbReference type="RefSeq" id="WP_308702868.1">
    <property type="nucleotide sequence ID" value="NZ_AP027463.1"/>
</dbReference>
<dbReference type="Proteomes" id="UP001227831">
    <property type="component" value="Unassembled WGS sequence"/>
</dbReference>
<dbReference type="InterPro" id="IPR006528">
    <property type="entry name" value="Phage_head_morphogenesis_dom"/>
</dbReference>
<sequence length="562" mass="65163">MVVKMGKLSYWERRQLKVKARQLDNSARLERVMQAELVKTYHDIAKEASMWVDRYAKNQGVNSEQAMKSLQGIKTKHWQMTLEQFEAKAKQGGYETELNNEYYRSRIARLSALEEQIRRLTKGLARKHAATMRTALSKQYDDTYMRTTYNIQAQQGAFTADFAQFNETQLEMIVSSPWTKDGKDFSKRIWQNYQQELPSYLMDSLFRATVMGWGPQKVGQMMHAQFQDVQRNRVHNLVTSEMGHIAEEATAKSYEESDIDEYEYMATLESHTCTICGHLDGKRFKMSERQVGVNYPLIHARCRCTTVPFIADLPDVGERWMRDPETGKGRLIKNVKFDEWKRQYVDKDTQTIWNTHDIRKLTTDAPIRQLREMSKEQIVSLIDEVKRPRPDIMQDVYHGAYRQNMLDRATKLGYDALPTSISQADAKQIPDKAKIYRYTDRKQQFLYGALEYSTTNNSLNGRGIYFGTDYEYARDKYGGGNSELVTAVMSSDAIIVEQLVFQAEVQQIMKRFDIDTYPDATIGEMLFDIIGMQLGIDGWYNSNGDKYVVLNRGKLGVINESK</sequence>
<evidence type="ECO:0000313" key="3">
    <source>
        <dbReference type="Proteomes" id="UP001227831"/>
    </source>
</evidence>
<reference evidence="2 3" key="1">
    <citation type="journal article" date="2023" name="Int. J. Syst. Evol. Microbiol.">
        <title>Lactiplantibacillus brownii sp. nov., a novel psychrotolerant species isolated from sauerkraut.</title>
        <authorList>
            <person name="Heng Y.C."/>
            <person name="Silvaraju S."/>
            <person name="Lee J.K.Y."/>
            <person name="Kittelmann S."/>
        </authorList>
    </citation>
    <scope>NUCLEOTIDE SEQUENCE [LARGE SCALE GENOMIC DNA]</scope>
    <source>
        <strain evidence="2 3">WILCCON 0030</strain>
    </source>
</reference>
<dbReference type="Pfam" id="PF04233">
    <property type="entry name" value="Phage_Mu_F"/>
    <property type="match status" value="1"/>
</dbReference>
<evidence type="ECO:0000313" key="2">
    <source>
        <dbReference type="EMBL" id="MDQ7937093.1"/>
    </source>
</evidence>
<dbReference type="NCBIfam" id="TIGR01641">
    <property type="entry name" value="phageSPP1_gp7"/>
    <property type="match status" value="1"/>
</dbReference>
<proteinExistence type="predicted"/>
<feature type="domain" description="Phage head morphogenesis" evidence="1">
    <location>
        <begin position="203"/>
        <end position="306"/>
    </location>
</feature>
<name>A0ABU1A891_9LACO</name>
<evidence type="ECO:0000259" key="1">
    <source>
        <dbReference type="Pfam" id="PF04233"/>
    </source>
</evidence>
<protein>
    <submittedName>
        <fullName evidence="2">Minor capsid protein</fullName>
    </submittedName>
</protein>
<accession>A0ABU1A891</accession>
<organism evidence="2 3">
    <name type="scientific">Lactiplantibacillus brownii</name>
    <dbReference type="NCBI Taxonomy" id="3069269"/>
    <lineage>
        <taxon>Bacteria</taxon>
        <taxon>Bacillati</taxon>
        <taxon>Bacillota</taxon>
        <taxon>Bacilli</taxon>
        <taxon>Lactobacillales</taxon>
        <taxon>Lactobacillaceae</taxon>
        <taxon>Lactiplantibacillus</taxon>
    </lineage>
</organism>
<gene>
    <name evidence="2" type="ORF">RA086_05560</name>
</gene>